<evidence type="ECO:0000313" key="4">
    <source>
        <dbReference type="Proteomes" id="UP000823914"/>
    </source>
</evidence>
<dbReference type="Pfam" id="PF14848">
    <property type="entry name" value="HU-DNA_bdg"/>
    <property type="match status" value="1"/>
</dbReference>
<organism evidence="3 4">
    <name type="scientific">Candidatus Treponema excrementipullorum</name>
    <dbReference type="NCBI Taxonomy" id="2838768"/>
    <lineage>
        <taxon>Bacteria</taxon>
        <taxon>Pseudomonadati</taxon>
        <taxon>Spirochaetota</taxon>
        <taxon>Spirochaetia</taxon>
        <taxon>Spirochaetales</taxon>
        <taxon>Treponemataceae</taxon>
        <taxon>Treponema</taxon>
    </lineage>
</organism>
<dbReference type="InterPro" id="IPR049893">
    <property type="entry name" value="Bvu_2165-like_IHF-HU-DNA_bdg"/>
</dbReference>
<dbReference type="Gene3D" id="2.70.50.70">
    <property type="match status" value="1"/>
</dbReference>
<dbReference type="AlphaFoldDB" id="A0A9E2L4A1"/>
<evidence type="ECO:0000313" key="3">
    <source>
        <dbReference type="EMBL" id="MBU3850513.1"/>
    </source>
</evidence>
<gene>
    <name evidence="3" type="ORF">IAA16_08110</name>
</gene>
<proteinExistence type="predicted"/>
<reference evidence="3" key="1">
    <citation type="journal article" date="2021" name="PeerJ">
        <title>Extensive microbial diversity within the chicken gut microbiome revealed by metagenomics and culture.</title>
        <authorList>
            <person name="Gilroy R."/>
            <person name="Ravi A."/>
            <person name="Getino M."/>
            <person name="Pursley I."/>
            <person name="Horton D.L."/>
            <person name="Alikhan N.F."/>
            <person name="Baker D."/>
            <person name="Gharbi K."/>
            <person name="Hall N."/>
            <person name="Watson M."/>
            <person name="Adriaenssens E.M."/>
            <person name="Foster-Nyarko E."/>
            <person name="Jarju S."/>
            <person name="Secka A."/>
            <person name="Antonio M."/>
            <person name="Oren A."/>
            <person name="Chaudhuri R.R."/>
            <person name="La Ragione R."/>
            <person name="Hildebrand F."/>
            <person name="Pallen M.J."/>
        </authorList>
    </citation>
    <scope>NUCLEOTIDE SEQUENCE</scope>
    <source>
        <strain evidence="3">Gambia15-2214</strain>
    </source>
</reference>
<comment type="caution">
    <text evidence="3">The sequence shown here is derived from an EMBL/GenBank/DDBJ whole genome shotgun (WGS) entry which is preliminary data.</text>
</comment>
<evidence type="ECO:0000259" key="2">
    <source>
        <dbReference type="Pfam" id="PF14848"/>
    </source>
</evidence>
<accession>A0A9E2L4A1</accession>
<dbReference type="InterPro" id="IPR027824">
    <property type="entry name" value="DUF4469"/>
</dbReference>
<feature type="domain" description="Bvu-2165-like IHF-HU-like DNA-binding" evidence="2">
    <location>
        <begin position="1"/>
        <end position="132"/>
    </location>
</feature>
<feature type="domain" description="DUF4469" evidence="1">
    <location>
        <begin position="140"/>
        <end position="217"/>
    </location>
</feature>
<protein>
    <submittedName>
        <fullName evidence="3">DUF4469 domain-containing protein</fullName>
    </submittedName>
</protein>
<name>A0A9E2L4A1_9SPIR</name>
<sequence>MLEVYISENTFTNKKKPYIFRSRNLITYTQEDIIQEIGMSGTTFTAADAAGLLAELEEVFTKYIKSGAAVKLFMGTFRAAASGTAESANETFRPQKGRDHRTPVRDHRISLHFEKDQQFSEALRNMKFNRLGLKKLCLPYISHIENGIIGKTNTFQPGDSVLIKGRFLKFDYCSGTQGLFFKNTETGQIFRATSFTKLTRLSVQALIPSELQDGVYKDYFHFVKGVFTIRKQTVYGFLVSIKASKALLYI</sequence>
<dbReference type="EMBL" id="JAHLFV010000188">
    <property type="protein sequence ID" value="MBU3850513.1"/>
    <property type="molecule type" value="Genomic_DNA"/>
</dbReference>
<reference evidence="3" key="2">
    <citation type="submission" date="2021-04" db="EMBL/GenBank/DDBJ databases">
        <authorList>
            <person name="Gilroy R."/>
        </authorList>
    </citation>
    <scope>NUCLEOTIDE SEQUENCE</scope>
    <source>
        <strain evidence="3">Gambia15-2214</strain>
    </source>
</reference>
<dbReference type="Proteomes" id="UP000823914">
    <property type="component" value="Unassembled WGS sequence"/>
</dbReference>
<evidence type="ECO:0000259" key="1">
    <source>
        <dbReference type="Pfam" id="PF14734"/>
    </source>
</evidence>
<dbReference type="Pfam" id="PF14734">
    <property type="entry name" value="DUF4469"/>
    <property type="match status" value="1"/>
</dbReference>